<dbReference type="Pfam" id="PF07751">
    <property type="entry name" value="Abi_2"/>
    <property type="match status" value="1"/>
</dbReference>
<evidence type="ECO:0000313" key="2">
    <source>
        <dbReference type="Proteomes" id="UP001338137"/>
    </source>
</evidence>
<gene>
    <name evidence="1" type="ORF">P4I72_18785</name>
</gene>
<evidence type="ECO:0000313" key="1">
    <source>
        <dbReference type="EMBL" id="MEC0229180.1"/>
    </source>
</evidence>
<dbReference type="EMBL" id="JARLKY010000046">
    <property type="protein sequence ID" value="MEC0229180.1"/>
    <property type="molecule type" value="Genomic_DNA"/>
</dbReference>
<keyword evidence="2" id="KW-1185">Reference proteome</keyword>
<proteinExistence type="predicted"/>
<protein>
    <submittedName>
        <fullName evidence="1">Abi family protein</fullName>
    </submittedName>
</protein>
<reference evidence="1 2" key="1">
    <citation type="submission" date="2023-03" db="EMBL/GenBank/DDBJ databases">
        <title>Bacillus Genome Sequencing.</title>
        <authorList>
            <person name="Dunlap C."/>
        </authorList>
    </citation>
    <scope>NUCLEOTIDE SEQUENCE [LARGE SCALE GENOMIC DNA]</scope>
    <source>
        <strain evidence="1 2">BD-533</strain>
    </source>
</reference>
<dbReference type="InterPro" id="IPR011664">
    <property type="entry name" value="Abi_system_AbiD/AbiF-like"/>
</dbReference>
<dbReference type="Proteomes" id="UP001338137">
    <property type="component" value="Unassembled WGS sequence"/>
</dbReference>
<organism evidence="1 2">
    <name type="scientific">Paenibacillus alba</name>
    <dbReference type="NCBI Taxonomy" id="1197127"/>
    <lineage>
        <taxon>Bacteria</taxon>
        <taxon>Bacillati</taxon>
        <taxon>Bacillota</taxon>
        <taxon>Bacilli</taxon>
        <taxon>Bacillales</taxon>
        <taxon>Paenibacillaceae</taxon>
        <taxon>Paenibacillus</taxon>
    </lineage>
</organism>
<name>A0ABU6G6D2_9BACL</name>
<comment type="caution">
    <text evidence="1">The sequence shown here is derived from an EMBL/GenBank/DDBJ whole genome shotgun (WGS) entry which is preliminary data.</text>
</comment>
<sequence>MSIDPIEPIELKPPRTYEEQLNIFRCRGLVIDDEVKALETLKRINYYRLTAYMLTFKKDNVFLPGTTFEKVYRHYEFDSN</sequence>
<accession>A0ABU6G6D2</accession>